<keyword evidence="3" id="KW-0175">Coiled coil</keyword>
<dbReference type="KEGG" id="tog:HNI00_17360"/>
<proteinExistence type="inferred from homology"/>
<comment type="similarity">
    <text evidence="1">Belongs to the sulfotransferase 1 family.</text>
</comment>
<protein>
    <recommendedName>
        <fullName evidence="4">Sulfotransferase domain-containing protein</fullName>
    </recommendedName>
</protein>
<evidence type="ECO:0000256" key="2">
    <source>
        <dbReference type="ARBA" id="ARBA00022679"/>
    </source>
</evidence>
<keyword evidence="2" id="KW-0808">Transferase</keyword>
<gene>
    <name evidence="5" type="ORF">HNI00_17360</name>
</gene>
<sequence>MFEITEDELKLFKPTDIMFPSYPRSGSTWTRLLFSDIVMQLHGIESNAYTVYDTKFDSKRFDKEALEELQVYRWIALNAYETDLRGVEPPLNLSFRLIMSHYLYSPRLNFKTLYLFRNPYDVLCSYYHLCLSYRYFGDDIPSIDEFCQGRRGLGGRNALQDYCNHLSGYISFKHEEPEGSYFVSYHSLYQQTVPTLMGLNQFLGLNPDPLICQRATQNLEFKKLKSKHSEVIEKVQLEGGIEGEFFRKGRPGTGKEELSEESIRIIQEQAIPIYNQALELEAQERHCNQKFLSWVDSELQYLTEHDEESSLVCRVPPRLIFLHLEAQQKAAKITQIEQTNESLSDDLSQARTEIQSLRSNLQSSQDELLWLKNRLMEVENHLEGSQSRLAALECARQQDFFRLERQQNKIQNLRQRLRESQEKLQEFQRRLSNARVTISTMKNSKFWILQKAWSKLKDAF</sequence>
<evidence type="ECO:0000256" key="1">
    <source>
        <dbReference type="ARBA" id="ARBA00005771"/>
    </source>
</evidence>
<dbReference type="InterPro" id="IPR000863">
    <property type="entry name" value="Sulfotransferase_dom"/>
</dbReference>
<dbReference type="RefSeq" id="WP_316787912.1">
    <property type="nucleotide sequence ID" value="NZ_CP053540.1"/>
</dbReference>
<evidence type="ECO:0000313" key="5">
    <source>
        <dbReference type="EMBL" id="WOB44721.1"/>
    </source>
</evidence>
<dbReference type="InterPro" id="IPR027417">
    <property type="entry name" value="P-loop_NTPase"/>
</dbReference>
<dbReference type="Pfam" id="PF00685">
    <property type="entry name" value="Sulfotransfer_1"/>
    <property type="match status" value="1"/>
</dbReference>
<dbReference type="Gene3D" id="1.20.120.330">
    <property type="entry name" value="Nucleotidyltransferases domain 2"/>
    <property type="match status" value="1"/>
</dbReference>
<dbReference type="SUPFAM" id="SSF57997">
    <property type="entry name" value="Tropomyosin"/>
    <property type="match status" value="1"/>
</dbReference>
<reference evidence="5" key="1">
    <citation type="submission" date="2020-05" db="EMBL/GenBank/DDBJ databases">
        <authorList>
            <person name="Zhu T."/>
            <person name="Keshari N."/>
            <person name="Lu X."/>
        </authorList>
    </citation>
    <scope>NUCLEOTIDE SEQUENCE</scope>
    <source>
        <strain evidence="5">NK1-22</strain>
    </source>
</reference>
<dbReference type="Gene3D" id="3.40.50.300">
    <property type="entry name" value="P-loop containing nucleotide triphosphate hydrolases"/>
    <property type="match status" value="1"/>
</dbReference>
<dbReference type="SUPFAM" id="SSF52540">
    <property type="entry name" value="P-loop containing nucleoside triphosphate hydrolases"/>
    <property type="match status" value="1"/>
</dbReference>
<evidence type="ECO:0000259" key="4">
    <source>
        <dbReference type="Pfam" id="PF00685"/>
    </source>
</evidence>
<dbReference type="GO" id="GO:0008146">
    <property type="term" value="F:sulfotransferase activity"/>
    <property type="evidence" value="ECO:0007669"/>
    <property type="project" value="InterPro"/>
</dbReference>
<dbReference type="PANTHER" id="PTHR11783">
    <property type="entry name" value="SULFOTRANSFERASE SULT"/>
    <property type="match status" value="1"/>
</dbReference>
<feature type="domain" description="Sulfotransferase" evidence="4">
    <location>
        <begin position="14"/>
        <end position="268"/>
    </location>
</feature>
<dbReference type="EMBL" id="CP053540">
    <property type="protein sequence ID" value="WOB44721.1"/>
    <property type="molecule type" value="Genomic_DNA"/>
</dbReference>
<evidence type="ECO:0000256" key="3">
    <source>
        <dbReference type="SAM" id="Coils"/>
    </source>
</evidence>
<organism evidence="5">
    <name type="scientific">Thermoleptolyngbya oregonensis NK1-22</name>
    <dbReference type="NCBI Taxonomy" id="2547457"/>
    <lineage>
        <taxon>Bacteria</taxon>
        <taxon>Bacillati</taxon>
        <taxon>Cyanobacteriota</taxon>
        <taxon>Cyanophyceae</taxon>
        <taxon>Oculatellales</taxon>
        <taxon>Oculatellaceae</taxon>
        <taxon>Thermoleptolyngbya</taxon>
    </lineage>
</organism>
<name>A0AA96Y6Y1_9CYAN</name>
<accession>A0AA96Y6Y1</accession>
<feature type="coiled-coil region" evidence="3">
    <location>
        <begin position="326"/>
        <end position="444"/>
    </location>
</feature>
<dbReference type="AlphaFoldDB" id="A0AA96Y6Y1"/>